<dbReference type="Proteomes" id="UP000188268">
    <property type="component" value="Unassembled WGS sequence"/>
</dbReference>
<dbReference type="OrthoDB" id="10382008at2759"/>
<name>A0A1R3FZS5_COCAP</name>
<evidence type="ECO:0000313" key="1">
    <source>
        <dbReference type="EMBL" id="OMO51286.1"/>
    </source>
</evidence>
<dbReference type="AlphaFoldDB" id="A0A1R3FZS5"/>
<comment type="caution">
    <text evidence="1">The sequence shown here is derived from an EMBL/GenBank/DDBJ whole genome shotgun (WGS) entry which is preliminary data.</text>
</comment>
<organism evidence="1 2">
    <name type="scientific">Corchorus capsularis</name>
    <name type="common">Jute</name>
    <dbReference type="NCBI Taxonomy" id="210143"/>
    <lineage>
        <taxon>Eukaryota</taxon>
        <taxon>Viridiplantae</taxon>
        <taxon>Streptophyta</taxon>
        <taxon>Embryophyta</taxon>
        <taxon>Tracheophyta</taxon>
        <taxon>Spermatophyta</taxon>
        <taxon>Magnoliopsida</taxon>
        <taxon>eudicotyledons</taxon>
        <taxon>Gunneridae</taxon>
        <taxon>Pentapetalae</taxon>
        <taxon>rosids</taxon>
        <taxon>malvids</taxon>
        <taxon>Malvales</taxon>
        <taxon>Malvaceae</taxon>
        <taxon>Grewioideae</taxon>
        <taxon>Apeibeae</taxon>
        <taxon>Corchorus</taxon>
    </lineage>
</organism>
<proteinExistence type="predicted"/>
<sequence>SKAAPSTMANESPILTSFNQGSKIEDFFGDSSSIVRYSDSQTETHDSSSTKHRS</sequence>
<feature type="non-terminal residue" evidence="1">
    <location>
        <position position="1"/>
    </location>
</feature>
<dbReference type="Gramene" id="OMO51286">
    <property type="protein sequence ID" value="OMO51286"/>
    <property type="gene ID" value="CCACVL1_29881"/>
</dbReference>
<dbReference type="EMBL" id="AWWV01015870">
    <property type="protein sequence ID" value="OMO51286.1"/>
    <property type="molecule type" value="Genomic_DNA"/>
</dbReference>
<protein>
    <submittedName>
        <fullName evidence="1">Uncharacterized protein</fullName>
    </submittedName>
</protein>
<keyword evidence="2" id="KW-1185">Reference proteome</keyword>
<evidence type="ECO:0000313" key="2">
    <source>
        <dbReference type="Proteomes" id="UP000188268"/>
    </source>
</evidence>
<reference evidence="1 2" key="1">
    <citation type="submission" date="2013-09" db="EMBL/GenBank/DDBJ databases">
        <title>Corchorus capsularis genome sequencing.</title>
        <authorList>
            <person name="Alam M."/>
            <person name="Haque M.S."/>
            <person name="Islam M.S."/>
            <person name="Emdad E.M."/>
            <person name="Islam M.M."/>
            <person name="Ahmed B."/>
            <person name="Halim A."/>
            <person name="Hossen Q.M.M."/>
            <person name="Hossain M.Z."/>
            <person name="Ahmed R."/>
            <person name="Khan M.M."/>
            <person name="Islam R."/>
            <person name="Rashid M.M."/>
            <person name="Khan S.A."/>
            <person name="Rahman M.S."/>
            <person name="Alam M."/>
        </authorList>
    </citation>
    <scope>NUCLEOTIDE SEQUENCE [LARGE SCALE GENOMIC DNA]</scope>
    <source>
        <strain evidence="2">cv. CVL-1</strain>
        <tissue evidence="1">Whole seedling</tissue>
    </source>
</reference>
<accession>A0A1R3FZS5</accession>
<gene>
    <name evidence="1" type="ORF">CCACVL1_29881</name>
</gene>